<keyword evidence="3" id="KW-1185">Reference proteome</keyword>
<sequence length="102" mass="11791">MQVRSHYNGSTPVGKAGTAEGTDELKANITREIRKITEDELIRVNNNFIKRCQKCVDSDYITSNIAYNKVTIDYLLKTSARTWHRIQLCYENKDLHTDALDR</sequence>
<evidence type="ECO:0000313" key="2">
    <source>
        <dbReference type="EMBL" id="KAJ4446012.1"/>
    </source>
</evidence>
<dbReference type="Proteomes" id="UP001148838">
    <property type="component" value="Unassembled WGS sequence"/>
</dbReference>
<comment type="caution">
    <text evidence="2">The sequence shown here is derived from an EMBL/GenBank/DDBJ whole genome shotgun (WGS) entry which is preliminary data.</text>
</comment>
<reference evidence="2 3" key="1">
    <citation type="journal article" date="2022" name="Allergy">
        <title>Genome assembly and annotation of Periplaneta americana reveal a comprehensive cockroach allergen profile.</title>
        <authorList>
            <person name="Wang L."/>
            <person name="Xiong Q."/>
            <person name="Saelim N."/>
            <person name="Wang L."/>
            <person name="Nong W."/>
            <person name="Wan A.T."/>
            <person name="Shi M."/>
            <person name="Liu X."/>
            <person name="Cao Q."/>
            <person name="Hui J.H.L."/>
            <person name="Sookrung N."/>
            <person name="Leung T.F."/>
            <person name="Tungtrongchitr A."/>
            <person name="Tsui S.K.W."/>
        </authorList>
    </citation>
    <scope>NUCLEOTIDE SEQUENCE [LARGE SCALE GENOMIC DNA]</scope>
    <source>
        <strain evidence="2">PWHHKU_190912</strain>
    </source>
</reference>
<evidence type="ECO:0000256" key="1">
    <source>
        <dbReference type="SAM" id="MobiDB-lite"/>
    </source>
</evidence>
<proteinExistence type="predicted"/>
<feature type="region of interest" description="Disordered" evidence="1">
    <location>
        <begin position="1"/>
        <end position="21"/>
    </location>
</feature>
<evidence type="ECO:0000313" key="3">
    <source>
        <dbReference type="Proteomes" id="UP001148838"/>
    </source>
</evidence>
<dbReference type="EMBL" id="JAJSOF020000009">
    <property type="protein sequence ID" value="KAJ4446012.1"/>
    <property type="molecule type" value="Genomic_DNA"/>
</dbReference>
<accession>A0ABQ8TJV0</accession>
<feature type="compositionally biased region" description="Polar residues" evidence="1">
    <location>
        <begin position="1"/>
        <end position="11"/>
    </location>
</feature>
<organism evidence="2 3">
    <name type="scientific">Periplaneta americana</name>
    <name type="common">American cockroach</name>
    <name type="synonym">Blatta americana</name>
    <dbReference type="NCBI Taxonomy" id="6978"/>
    <lineage>
        <taxon>Eukaryota</taxon>
        <taxon>Metazoa</taxon>
        <taxon>Ecdysozoa</taxon>
        <taxon>Arthropoda</taxon>
        <taxon>Hexapoda</taxon>
        <taxon>Insecta</taxon>
        <taxon>Pterygota</taxon>
        <taxon>Neoptera</taxon>
        <taxon>Polyneoptera</taxon>
        <taxon>Dictyoptera</taxon>
        <taxon>Blattodea</taxon>
        <taxon>Blattoidea</taxon>
        <taxon>Blattidae</taxon>
        <taxon>Blattinae</taxon>
        <taxon>Periplaneta</taxon>
    </lineage>
</organism>
<name>A0ABQ8TJV0_PERAM</name>
<protein>
    <submittedName>
        <fullName evidence="2">Uncharacterized protein</fullName>
    </submittedName>
</protein>
<gene>
    <name evidence="2" type="ORF">ANN_12698</name>
</gene>